<organism evidence="1 2">
    <name type="scientific">Paraburkholderia phenazinium</name>
    <dbReference type="NCBI Taxonomy" id="60549"/>
    <lineage>
        <taxon>Bacteria</taxon>
        <taxon>Pseudomonadati</taxon>
        <taxon>Pseudomonadota</taxon>
        <taxon>Betaproteobacteria</taxon>
        <taxon>Burkholderiales</taxon>
        <taxon>Burkholderiaceae</taxon>
        <taxon>Paraburkholderia</taxon>
    </lineage>
</organism>
<dbReference type="AlphaFoldDB" id="A0A1N6ISR9"/>
<dbReference type="EMBL" id="FSRU01000001">
    <property type="protein sequence ID" value="SIO35038.1"/>
    <property type="molecule type" value="Genomic_DNA"/>
</dbReference>
<sequence>MTWRGGRVPGKPLVLSAVTGEKGARMADRRRVAASDEVAAWSSLGVCAAQSVALDASA</sequence>
<dbReference type="Proteomes" id="UP000185151">
    <property type="component" value="Unassembled WGS sequence"/>
</dbReference>
<accession>A0A1N6ISR9</accession>
<protein>
    <submittedName>
        <fullName evidence="1">Uncharacterized protein</fullName>
    </submittedName>
</protein>
<gene>
    <name evidence="1" type="ORF">SAMN05444165_2450</name>
</gene>
<proteinExistence type="predicted"/>
<name>A0A1N6ISR9_9BURK</name>
<reference evidence="1 2" key="1">
    <citation type="submission" date="2016-11" db="EMBL/GenBank/DDBJ databases">
        <authorList>
            <person name="Jaros S."/>
            <person name="Januszkiewicz K."/>
            <person name="Wedrychowicz H."/>
        </authorList>
    </citation>
    <scope>NUCLEOTIDE SEQUENCE [LARGE SCALE GENOMIC DNA]</scope>
    <source>
        <strain evidence="1 2">GAS95</strain>
    </source>
</reference>
<evidence type="ECO:0000313" key="1">
    <source>
        <dbReference type="EMBL" id="SIO35038.1"/>
    </source>
</evidence>
<evidence type="ECO:0000313" key="2">
    <source>
        <dbReference type="Proteomes" id="UP000185151"/>
    </source>
</evidence>
<keyword evidence="2" id="KW-1185">Reference proteome</keyword>